<organism evidence="1">
    <name type="scientific">Menopon gallinae</name>
    <name type="common">poultry shaft louse</name>
    <dbReference type="NCBI Taxonomy" id="328185"/>
    <lineage>
        <taxon>Eukaryota</taxon>
        <taxon>Metazoa</taxon>
        <taxon>Ecdysozoa</taxon>
        <taxon>Arthropoda</taxon>
        <taxon>Hexapoda</taxon>
        <taxon>Insecta</taxon>
        <taxon>Pterygota</taxon>
        <taxon>Neoptera</taxon>
        <taxon>Paraneoptera</taxon>
        <taxon>Psocodea</taxon>
        <taxon>Troctomorpha</taxon>
        <taxon>Phthiraptera</taxon>
        <taxon>Amblycera</taxon>
        <taxon>Menoponidae</taxon>
        <taxon>Menopon</taxon>
    </lineage>
</organism>
<dbReference type="AlphaFoldDB" id="A0AAW2HI76"/>
<gene>
    <name evidence="1" type="ORF">PYX00_007052</name>
</gene>
<protein>
    <submittedName>
        <fullName evidence="1">Uncharacterized protein</fullName>
    </submittedName>
</protein>
<reference evidence="1" key="1">
    <citation type="journal article" date="2024" name="Gigascience">
        <title>Chromosome-level genome of the poultry shaft louse Menopon gallinae provides insight into the host-switching and adaptive evolution of parasitic lice.</title>
        <authorList>
            <person name="Xu Y."/>
            <person name="Ma L."/>
            <person name="Liu S."/>
            <person name="Liang Y."/>
            <person name="Liu Q."/>
            <person name="He Z."/>
            <person name="Tian L."/>
            <person name="Duan Y."/>
            <person name="Cai W."/>
            <person name="Li H."/>
            <person name="Song F."/>
        </authorList>
    </citation>
    <scope>NUCLEOTIDE SEQUENCE</scope>
    <source>
        <strain evidence="1">Cailab_2023a</strain>
    </source>
</reference>
<proteinExistence type="predicted"/>
<accession>A0AAW2HI76</accession>
<dbReference type="EMBL" id="JARGDH010000004">
    <property type="protein sequence ID" value="KAL0269246.1"/>
    <property type="molecule type" value="Genomic_DNA"/>
</dbReference>
<evidence type="ECO:0000313" key="1">
    <source>
        <dbReference type="EMBL" id="KAL0269246.1"/>
    </source>
</evidence>
<sequence length="75" mass="8835">MYKICLYITPEAPVREAKAFGNQDAIGEAPWWSKEKGCCRRYRKPAQAQEDEELLMNMRNCKLLKDPEEPLKLYK</sequence>
<name>A0AAW2HI76_9NEOP</name>
<comment type="caution">
    <text evidence="1">The sequence shown here is derived from an EMBL/GenBank/DDBJ whole genome shotgun (WGS) entry which is preliminary data.</text>
</comment>